<protein>
    <submittedName>
        <fullName evidence="2">Uncharacterized protein</fullName>
    </submittedName>
</protein>
<proteinExistence type="predicted"/>
<feature type="compositionally biased region" description="Basic and acidic residues" evidence="1">
    <location>
        <begin position="251"/>
        <end position="261"/>
    </location>
</feature>
<sequence>MLLSPNASIKAAHEEADLAEDVDEPPDHLSHATPTNSDQICLTRPGVDRKESLLTRALKSSPEMSPTDQHTSFHDSYMYRSYPHSNISGLSTAELTSDGGLTSPSLSNTPSPPLPSMMSKAALVGKKDVTPKLKVVETGENTVEANLGRKRCISFACGRKTDDKQPLSPVSPSGSQTLPPKAPASKTETEEPPIQPLQRKTTLTFVCPGRESTPQRERSPARKTSFRSRCRGSPAPALRKPSPDAKTTPKKTLEDDTPLRP</sequence>
<comment type="caution">
    <text evidence="2">The sequence shown here is derived from an EMBL/GenBank/DDBJ whole genome shotgun (WGS) entry which is preliminary data.</text>
</comment>
<gene>
    <name evidence="2" type="ORF">N7541_003796</name>
</gene>
<feature type="compositionally biased region" description="Polar residues" evidence="1">
    <location>
        <begin position="168"/>
        <end position="178"/>
    </location>
</feature>
<evidence type="ECO:0000313" key="2">
    <source>
        <dbReference type="EMBL" id="KAJ5362952.1"/>
    </source>
</evidence>
<dbReference type="EMBL" id="JAPZBR010000002">
    <property type="protein sequence ID" value="KAJ5362952.1"/>
    <property type="molecule type" value="Genomic_DNA"/>
</dbReference>
<keyword evidence="3" id="KW-1185">Reference proteome</keyword>
<feature type="region of interest" description="Disordered" evidence="1">
    <location>
        <begin position="88"/>
        <end position="113"/>
    </location>
</feature>
<evidence type="ECO:0000256" key="1">
    <source>
        <dbReference type="SAM" id="MobiDB-lite"/>
    </source>
</evidence>
<feature type="region of interest" description="Disordered" evidence="1">
    <location>
        <begin position="159"/>
        <end position="261"/>
    </location>
</feature>
<dbReference type="Proteomes" id="UP001148299">
    <property type="component" value="Unassembled WGS sequence"/>
</dbReference>
<accession>A0A9W9UZ82</accession>
<dbReference type="AlphaFoldDB" id="A0A9W9UZ82"/>
<reference evidence="2" key="2">
    <citation type="journal article" date="2023" name="IMA Fungus">
        <title>Comparative genomic study of the Penicillium genus elucidates a diverse pangenome and 15 lateral gene transfer events.</title>
        <authorList>
            <person name="Petersen C."/>
            <person name="Sorensen T."/>
            <person name="Nielsen M.R."/>
            <person name="Sondergaard T.E."/>
            <person name="Sorensen J.L."/>
            <person name="Fitzpatrick D.A."/>
            <person name="Frisvad J.C."/>
            <person name="Nielsen K.L."/>
        </authorList>
    </citation>
    <scope>NUCLEOTIDE SEQUENCE</scope>
    <source>
        <strain evidence="2">IBT 35675</strain>
    </source>
</reference>
<organism evidence="2 3">
    <name type="scientific">Penicillium brevicompactum</name>
    <dbReference type="NCBI Taxonomy" id="5074"/>
    <lineage>
        <taxon>Eukaryota</taxon>
        <taxon>Fungi</taxon>
        <taxon>Dikarya</taxon>
        <taxon>Ascomycota</taxon>
        <taxon>Pezizomycotina</taxon>
        <taxon>Eurotiomycetes</taxon>
        <taxon>Eurotiomycetidae</taxon>
        <taxon>Eurotiales</taxon>
        <taxon>Aspergillaceae</taxon>
        <taxon>Penicillium</taxon>
    </lineage>
</organism>
<evidence type="ECO:0000313" key="3">
    <source>
        <dbReference type="Proteomes" id="UP001148299"/>
    </source>
</evidence>
<feature type="region of interest" description="Disordered" evidence="1">
    <location>
        <begin position="1"/>
        <end position="76"/>
    </location>
</feature>
<name>A0A9W9UZ82_PENBR</name>
<reference evidence="2" key="1">
    <citation type="submission" date="2022-12" db="EMBL/GenBank/DDBJ databases">
        <authorList>
            <person name="Petersen C."/>
        </authorList>
    </citation>
    <scope>NUCLEOTIDE SEQUENCE</scope>
    <source>
        <strain evidence="2">IBT 35675</strain>
    </source>
</reference>